<dbReference type="PROSITE" id="PS50157">
    <property type="entry name" value="ZINC_FINGER_C2H2_2"/>
    <property type="match status" value="1"/>
</dbReference>
<proteinExistence type="predicted"/>
<keyword evidence="1" id="KW-0863">Zinc-finger</keyword>
<feature type="region of interest" description="Disordered" evidence="2">
    <location>
        <begin position="171"/>
        <end position="330"/>
    </location>
</feature>
<protein>
    <recommendedName>
        <fullName evidence="3">C2H2-type domain-containing protein</fullName>
    </recommendedName>
</protein>
<keyword evidence="1" id="KW-0479">Metal-binding</keyword>
<dbReference type="PROSITE" id="PS00028">
    <property type="entry name" value="ZINC_FINGER_C2H2_1"/>
    <property type="match status" value="1"/>
</dbReference>
<dbReference type="SUPFAM" id="SSF57667">
    <property type="entry name" value="beta-beta-alpha zinc fingers"/>
    <property type="match status" value="1"/>
</dbReference>
<feature type="compositionally biased region" description="Basic and acidic residues" evidence="2">
    <location>
        <begin position="233"/>
        <end position="244"/>
    </location>
</feature>
<organism evidence="4 5">
    <name type="scientific">Armillaria novae-zelandiae</name>
    <dbReference type="NCBI Taxonomy" id="153914"/>
    <lineage>
        <taxon>Eukaryota</taxon>
        <taxon>Fungi</taxon>
        <taxon>Dikarya</taxon>
        <taxon>Basidiomycota</taxon>
        <taxon>Agaricomycotina</taxon>
        <taxon>Agaricomycetes</taxon>
        <taxon>Agaricomycetidae</taxon>
        <taxon>Agaricales</taxon>
        <taxon>Marasmiineae</taxon>
        <taxon>Physalacriaceae</taxon>
        <taxon>Armillaria</taxon>
    </lineage>
</organism>
<evidence type="ECO:0000313" key="4">
    <source>
        <dbReference type="EMBL" id="KAK0476359.1"/>
    </source>
</evidence>
<evidence type="ECO:0000313" key="5">
    <source>
        <dbReference type="Proteomes" id="UP001175227"/>
    </source>
</evidence>
<keyword evidence="5" id="KW-1185">Reference proteome</keyword>
<dbReference type="AlphaFoldDB" id="A0AA39P385"/>
<dbReference type="InterPro" id="IPR036236">
    <property type="entry name" value="Znf_C2H2_sf"/>
</dbReference>
<feature type="compositionally biased region" description="Low complexity" evidence="2">
    <location>
        <begin position="247"/>
        <end position="267"/>
    </location>
</feature>
<feature type="domain" description="C2H2-type" evidence="3">
    <location>
        <begin position="9"/>
        <end position="38"/>
    </location>
</feature>
<evidence type="ECO:0000256" key="2">
    <source>
        <dbReference type="SAM" id="MobiDB-lite"/>
    </source>
</evidence>
<gene>
    <name evidence="4" type="ORF">IW261DRAFT_1567041</name>
</gene>
<sequence length="330" mass="37350">MATKNVGKYLCDEDECEETFTREHDVKRHKKTHLDGEALRKEQHPCPITETGCDARMLQFGNLKTHVQSRHPNVKHLVCFKCRPEFQLFPDSVALASHIRAEHRPSQTRTRQKRQHRKATKRRAHPPPSPIPNPSNGALDISPQPHTRIFSLLPSIPPPRKSRVERPSFISIPMSALPKDDPAPPRSPSHRRPEWYRAFQPHPQLQGQPDAPPPAPARRCHRTIQRPPTAHQEAQDAFRIERPRHLPSPAASSSSAGDRSGSSLGRFPLPPPPPPTTRFTTAAFESNRLPSPRISRALSPTLDIPSSLPRESRRGTPKVRSTPYSRRSRR</sequence>
<feature type="region of interest" description="Disordered" evidence="2">
    <location>
        <begin position="99"/>
        <end position="144"/>
    </location>
</feature>
<dbReference type="GO" id="GO:0008270">
    <property type="term" value="F:zinc ion binding"/>
    <property type="evidence" value="ECO:0007669"/>
    <property type="project" value="UniProtKB-KW"/>
</dbReference>
<keyword evidence="1" id="KW-0862">Zinc</keyword>
<accession>A0AA39P385</accession>
<dbReference type="Proteomes" id="UP001175227">
    <property type="component" value="Unassembled WGS sequence"/>
</dbReference>
<name>A0AA39P385_9AGAR</name>
<dbReference type="SMART" id="SM00355">
    <property type="entry name" value="ZnF_C2H2"/>
    <property type="match status" value="3"/>
</dbReference>
<evidence type="ECO:0000259" key="3">
    <source>
        <dbReference type="PROSITE" id="PS50157"/>
    </source>
</evidence>
<dbReference type="InterPro" id="IPR013087">
    <property type="entry name" value="Znf_C2H2_type"/>
</dbReference>
<comment type="caution">
    <text evidence="4">The sequence shown here is derived from an EMBL/GenBank/DDBJ whole genome shotgun (WGS) entry which is preliminary data.</text>
</comment>
<reference evidence="4" key="1">
    <citation type="submission" date="2023-06" db="EMBL/GenBank/DDBJ databases">
        <authorList>
            <consortium name="Lawrence Berkeley National Laboratory"/>
            <person name="Ahrendt S."/>
            <person name="Sahu N."/>
            <person name="Indic B."/>
            <person name="Wong-Bajracharya J."/>
            <person name="Merenyi Z."/>
            <person name="Ke H.-M."/>
            <person name="Monk M."/>
            <person name="Kocsube S."/>
            <person name="Drula E."/>
            <person name="Lipzen A."/>
            <person name="Balint B."/>
            <person name="Henrissat B."/>
            <person name="Andreopoulos B."/>
            <person name="Martin F.M."/>
            <person name="Harder C.B."/>
            <person name="Rigling D."/>
            <person name="Ford K.L."/>
            <person name="Foster G.D."/>
            <person name="Pangilinan J."/>
            <person name="Papanicolaou A."/>
            <person name="Barry K."/>
            <person name="LaButti K."/>
            <person name="Viragh M."/>
            <person name="Koriabine M."/>
            <person name="Yan M."/>
            <person name="Riley R."/>
            <person name="Champramary S."/>
            <person name="Plett K.L."/>
            <person name="Tsai I.J."/>
            <person name="Slot J."/>
            <person name="Sipos G."/>
            <person name="Plett J."/>
            <person name="Nagy L.G."/>
            <person name="Grigoriev I.V."/>
        </authorList>
    </citation>
    <scope>NUCLEOTIDE SEQUENCE</scope>
    <source>
        <strain evidence="4">ICMP 16352</strain>
    </source>
</reference>
<evidence type="ECO:0000256" key="1">
    <source>
        <dbReference type="PROSITE-ProRule" id="PRU00042"/>
    </source>
</evidence>
<dbReference type="Gene3D" id="3.30.160.60">
    <property type="entry name" value="Classic Zinc Finger"/>
    <property type="match status" value="2"/>
</dbReference>
<feature type="compositionally biased region" description="Basic residues" evidence="2">
    <location>
        <begin position="110"/>
        <end position="125"/>
    </location>
</feature>
<dbReference type="EMBL" id="JAUEPR010000020">
    <property type="protein sequence ID" value="KAK0476359.1"/>
    <property type="molecule type" value="Genomic_DNA"/>
</dbReference>